<protein>
    <submittedName>
        <fullName evidence="2">Uncharacterized protein</fullName>
    </submittedName>
</protein>
<evidence type="ECO:0000313" key="3">
    <source>
        <dbReference type="Proteomes" id="UP000030645"/>
    </source>
</evidence>
<gene>
    <name evidence="2" type="ORF">L484_020333</name>
</gene>
<dbReference type="STRING" id="981085.W9RF36"/>
<evidence type="ECO:0000256" key="1">
    <source>
        <dbReference type="SAM" id="MobiDB-lite"/>
    </source>
</evidence>
<organism evidence="2 3">
    <name type="scientific">Morus notabilis</name>
    <dbReference type="NCBI Taxonomy" id="981085"/>
    <lineage>
        <taxon>Eukaryota</taxon>
        <taxon>Viridiplantae</taxon>
        <taxon>Streptophyta</taxon>
        <taxon>Embryophyta</taxon>
        <taxon>Tracheophyta</taxon>
        <taxon>Spermatophyta</taxon>
        <taxon>Magnoliopsida</taxon>
        <taxon>eudicotyledons</taxon>
        <taxon>Gunneridae</taxon>
        <taxon>Pentapetalae</taxon>
        <taxon>rosids</taxon>
        <taxon>fabids</taxon>
        <taxon>Rosales</taxon>
        <taxon>Moraceae</taxon>
        <taxon>Moreae</taxon>
        <taxon>Morus</taxon>
    </lineage>
</organism>
<dbReference type="EMBL" id="KE344952">
    <property type="protein sequence ID" value="EXB88267.1"/>
    <property type="molecule type" value="Genomic_DNA"/>
</dbReference>
<dbReference type="Proteomes" id="UP000030645">
    <property type="component" value="Unassembled WGS sequence"/>
</dbReference>
<feature type="region of interest" description="Disordered" evidence="1">
    <location>
        <begin position="81"/>
        <end position="107"/>
    </location>
</feature>
<evidence type="ECO:0000313" key="2">
    <source>
        <dbReference type="EMBL" id="EXB88267.1"/>
    </source>
</evidence>
<keyword evidence="3" id="KW-1185">Reference proteome</keyword>
<dbReference type="AlphaFoldDB" id="W9RF36"/>
<proteinExistence type="predicted"/>
<sequence>MPVSGPMGMLARYDESDGSSYAATRAFYGHESIALGILACRWNVSTGWWFSKRLAEHAGWCFYPQGGAFNRTQAGQMPMMPGYNPYQQPCMPQPPPQGPPPHAQPPQ</sequence>
<reference evidence="3" key="1">
    <citation type="submission" date="2013-01" db="EMBL/GenBank/DDBJ databases">
        <title>Draft Genome Sequence of a Mulberry Tree, Morus notabilis C.K. Schneid.</title>
        <authorList>
            <person name="He N."/>
            <person name="Zhao S."/>
        </authorList>
    </citation>
    <scope>NUCLEOTIDE SEQUENCE</scope>
</reference>
<feature type="compositionally biased region" description="Pro residues" evidence="1">
    <location>
        <begin position="91"/>
        <end position="107"/>
    </location>
</feature>
<accession>W9RF36</accession>
<name>W9RF36_9ROSA</name>